<dbReference type="InterPro" id="IPR001789">
    <property type="entry name" value="Sig_transdc_resp-reg_receiver"/>
</dbReference>
<protein>
    <recommendedName>
        <fullName evidence="2">histidine kinase</fullName>
        <ecNumber evidence="2">2.7.13.3</ecNumber>
    </recommendedName>
</protein>
<feature type="domain" description="PAS" evidence="9">
    <location>
        <begin position="296"/>
        <end position="352"/>
    </location>
</feature>
<dbReference type="CDD" id="cd00156">
    <property type="entry name" value="REC"/>
    <property type="match status" value="1"/>
</dbReference>
<dbReference type="SMART" id="SM00387">
    <property type="entry name" value="HATPase_c"/>
    <property type="match status" value="1"/>
</dbReference>
<dbReference type="SUPFAM" id="SSF55785">
    <property type="entry name" value="PYP-like sensor domain (PAS domain)"/>
    <property type="match status" value="1"/>
</dbReference>
<organism evidence="10 11">
    <name type="scientific">Roseiconus lacunae</name>
    <dbReference type="NCBI Taxonomy" id="2605694"/>
    <lineage>
        <taxon>Bacteria</taxon>
        <taxon>Pseudomonadati</taxon>
        <taxon>Planctomycetota</taxon>
        <taxon>Planctomycetia</taxon>
        <taxon>Pirellulales</taxon>
        <taxon>Pirellulaceae</taxon>
        <taxon>Roseiconus</taxon>
    </lineage>
</organism>
<evidence type="ECO:0000259" key="9">
    <source>
        <dbReference type="PROSITE" id="PS50112"/>
    </source>
</evidence>
<dbReference type="InterPro" id="IPR011006">
    <property type="entry name" value="CheY-like_superfamily"/>
</dbReference>
<evidence type="ECO:0000256" key="2">
    <source>
        <dbReference type="ARBA" id="ARBA00012438"/>
    </source>
</evidence>
<evidence type="ECO:0000256" key="6">
    <source>
        <dbReference type="PROSITE-ProRule" id="PRU00169"/>
    </source>
</evidence>
<dbReference type="InterPro" id="IPR036890">
    <property type="entry name" value="HATPase_C_sf"/>
</dbReference>
<proteinExistence type="predicted"/>
<dbReference type="Pfam" id="PF08447">
    <property type="entry name" value="PAS_3"/>
    <property type="match status" value="1"/>
</dbReference>
<dbReference type="Proteomes" id="UP001239462">
    <property type="component" value="Unassembled WGS sequence"/>
</dbReference>
<dbReference type="Gene3D" id="1.10.287.130">
    <property type="match status" value="1"/>
</dbReference>
<dbReference type="Pfam" id="PF00072">
    <property type="entry name" value="Response_reg"/>
    <property type="match status" value="1"/>
</dbReference>
<evidence type="ECO:0000259" key="8">
    <source>
        <dbReference type="PROSITE" id="PS50110"/>
    </source>
</evidence>
<dbReference type="PROSITE" id="PS50112">
    <property type="entry name" value="PAS"/>
    <property type="match status" value="1"/>
</dbReference>
<comment type="caution">
    <text evidence="10">The sequence shown here is derived from an EMBL/GenBank/DDBJ whole genome shotgun (WGS) entry which is preliminary data.</text>
</comment>
<evidence type="ECO:0000256" key="3">
    <source>
        <dbReference type="ARBA" id="ARBA00022553"/>
    </source>
</evidence>
<dbReference type="InterPro" id="IPR005467">
    <property type="entry name" value="His_kinase_dom"/>
</dbReference>
<dbReference type="GO" id="GO:0005524">
    <property type="term" value="F:ATP binding"/>
    <property type="evidence" value="ECO:0007669"/>
    <property type="project" value="UniProtKB-KW"/>
</dbReference>
<dbReference type="InterPro" id="IPR052162">
    <property type="entry name" value="Sensor_kinase/Photoreceptor"/>
</dbReference>
<evidence type="ECO:0000256" key="4">
    <source>
        <dbReference type="ARBA" id="ARBA00022679"/>
    </source>
</evidence>
<dbReference type="SUPFAM" id="SSF52172">
    <property type="entry name" value="CheY-like"/>
    <property type="match status" value="2"/>
</dbReference>
<dbReference type="InterPro" id="IPR013655">
    <property type="entry name" value="PAS_fold_3"/>
</dbReference>
<keyword evidence="4" id="KW-0808">Transferase</keyword>
<dbReference type="Gene3D" id="3.30.450.20">
    <property type="entry name" value="PAS domain"/>
    <property type="match status" value="1"/>
</dbReference>
<reference evidence="10 11" key="1">
    <citation type="submission" date="2023-06" db="EMBL/GenBank/DDBJ databases">
        <title>Roseiconus lacunae JC819 isolated from Gulf of Mannar region, Tamil Nadu.</title>
        <authorList>
            <person name="Pk S."/>
            <person name="Ch S."/>
            <person name="Ch V.R."/>
        </authorList>
    </citation>
    <scope>NUCLEOTIDE SEQUENCE [LARGE SCALE GENOMIC DNA]</scope>
    <source>
        <strain evidence="10 11">JC819</strain>
    </source>
</reference>
<keyword evidence="11" id="KW-1185">Reference proteome</keyword>
<keyword evidence="5" id="KW-0418">Kinase</keyword>
<dbReference type="Pfam" id="PF02518">
    <property type="entry name" value="HATPase_c"/>
    <property type="match status" value="1"/>
</dbReference>
<feature type="domain" description="Response regulatory" evidence="8">
    <location>
        <begin position="152"/>
        <end position="269"/>
    </location>
</feature>
<dbReference type="SUPFAM" id="SSF55874">
    <property type="entry name" value="ATPase domain of HSP90 chaperone/DNA topoisomerase II/histidine kinase"/>
    <property type="match status" value="1"/>
</dbReference>
<comment type="caution">
    <text evidence="6">Lacks conserved residue(s) required for the propagation of feature annotation.</text>
</comment>
<dbReference type="Gene3D" id="3.30.565.10">
    <property type="entry name" value="Histidine kinase-like ATPase, C-terminal domain"/>
    <property type="match status" value="1"/>
</dbReference>
<keyword evidence="10" id="KW-0067">ATP-binding</keyword>
<comment type="catalytic activity">
    <reaction evidence="1">
        <text>ATP + protein L-histidine = ADP + protein N-phospho-L-histidine.</text>
        <dbReference type="EC" id="2.7.13.3"/>
    </reaction>
</comment>
<evidence type="ECO:0000313" key="11">
    <source>
        <dbReference type="Proteomes" id="UP001239462"/>
    </source>
</evidence>
<dbReference type="PROSITE" id="PS50110">
    <property type="entry name" value="RESPONSE_REGULATORY"/>
    <property type="match status" value="1"/>
</dbReference>
<dbReference type="PANTHER" id="PTHR43304:SF1">
    <property type="entry name" value="PAC DOMAIN-CONTAINING PROTEIN"/>
    <property type="match status" value="1"/>
</dbReference>
<dbReference type="InterPro" id="IPR003661">
    <property type="entry name" value="HisK_dim/P_dom"/>
</dbReference>
<evidence type="ECO:0000259" key="7">
    <source>
        <dbReference type="PROSITE" id="PS50109"/>
    </source>
</evidence>
<dbReference type="InterPro" id="IPR004358">
    <property type="entry name" value="Sig_transdc_His_kin-like_C"/>
</dbReference>
<evidence type="ECO:0000313" key="10">
    <source>
        <dbReference type="EMBL" id="MDM4018014.1"/>
    </source>
</evidence>
<sequence>MHMNQSPPVDRVYRILVITPDQQAFEEFSIAFCEGQQVERGQVRFSLHHATEPNRSILALSELDPDVVVLDETMQYDGRQSAAEAIASEKPRVPIVVLTDQSSEFVASNVFYGNVCNFINKSKLRFEPLFAIIRDAISTGGTFATVRSSRLSVLILDADVADRTWLAAQIEQLPSLQCRPLIADSIESASKLLKRSAIDCVLINERLPGEDAAGFIGQLSTRQPFLPLIAMADSRQESLSFEAIRSGAKHHLVKANLTPELLEAAIRSAVDQKELESKIAQRDAFIYACQQKEAQWQERLELVVSSANAVIWDIDYPTGIVTVNDCFTDVFGFEVDEHTTTIASIVKLLHPEYDPSEILCGDHRPEVDLCESIVRMRCRDDSWKWIQSRGKIVERDATGKPLRAAGIFLDVTNQKENADEVLRKNEELQRFAHVTSHDLREPLRMITCFTELLREEYADQLDADAQRYIAFANDNAKRMQALINDLLEYSRFGTLNEQPTLVNLNSVLDKISNDLSIAILESNATLTIGDLPSVRCVETKMYSLLQNLIANSIKYRDPSRSLSIDVQAKCDNGFTVISVTDNGIGMEQKFESKVFEPFQRLHGREEYSGTGIGLAICKRIVNELGGRISVKAQKGLGATFSFTVPDHLIEQPSPMVPKHHQRRSARLMRV</sequence>
<dbReference type="InterPro" id="IPR001610">
    <property type="entry name" value="PAC"/>
</dbReference>
<evidence type="ECO:0000256" key="5">
    <source>
        <dbReference type="ARBA" id="ARBA00022777"/>
    </source>
</evidence>
<dbReference type="SMART" id="SM00086">
    <property type="entry name" value="PAC"/>
    <property type="match status" value="1"/>
</dbReference>
<dbReference type="Gene3D" id="3.40.50.2300">
    <property type="match status" value="2"/>
</dbReference>
<accession>A0ABT7PNB9</accession>
<dbReference type="InterPro" id="IPR036097">
    <property type="entry name" value="HisK_dim/P_sf"/>
</dbReference>
<dbReference type="InterPro" id="IPR003594">
    <property type="entry name" value="HATPase_dom"/>
</dbReference>
<name>A0ABT7PNB9_9BACT</name>
<dbReference type="CDD" id="cd00082">
    <property type="entry name" value="HisKA"/>
    <property type="match status" value="1"/>
</dbReference>
<dbReference type="Pfam" id="PF00512">
    <property type="entry name" value="HisKA"/>
    <property type="match status" value="1"/>
</dbReference>
<dbReference type="SMART" id="SM00388">
    <property type="entry name" value="HisKA"/>
    <property type="match status" value="1"/>
</dbReference>
<feature type="domain" description="Histidine kinase" evidence="7">
    <location>
        <begin position="434"/>
        <end position="648"/>
    </location>
</feature>
<gene>
    <name evidence="10" type="ORF">QTN89_21380</name>
</gene>
<dbReference type="PROSITE" id="PS50109">
    <property type="entry name" value="HIS_KIN"/>
    <property type="match status" value="1"/>
</dbReference>
<dbReference type="PANTHER" id="PTHR43304">
    <property type="entry name" value="PHYTOCHROME-LIKE PROTEIN CPH1"/>
    <property type="match status" value="1"/>
</dbReference>
<dbReference type="PRINTS" id="PR00344">
    <property type="entry name" value="BCTRLSENSOR"/>
</dbReference>
<dbReference type="InterPro" id="IPR000014">
    <property type="entry name" value="PAS"/>
</dbReference>
<evidence type="ECO:0000256" key="1">
    <source>
        <dbReference type="ARBA" id="ARBA00000085"/>
    </source>
</evidence>
<keyword evidence="3" id="KW-0597">Phosphoprotein</keyword>
<dbReference type="EC" id="2.7.13.3" evidence="2"/>
<dbReference type="SUPFAM" id="SSF47384">
    <property type="entry name" value="Homodimeric domain of signal transducing histidine kinase"/>
    <property type="match status" value="1"/>
</dbReference>
<dbReference type="InterPro" id="IPR035965">
    <property type="entry name" value="PAS-like_dom_sf"/>
</dbReference>
<keyword evidence="10" id="KW-0547">Nucleotide-binding</keyword>
<dbReference type="EMBL" id="JASZZN010000018">
    <property type="protein sequence ID" value="MDM4018014.1"/>
    <property type="molecule type" value="Genomic_DNA"/>
</dbReference>